<dbReference type="SUPFAM" id="SSF50156">
    <property type="entry name" value="PDZ domain-like"/>
    <property type="match status" value="1"/>
</dbReference>
<proteinExistence type="inferred from homology"/>
<comment type="similarity">
    <text evidence="1">Belongs to the peptidase S41A family.</text>
</comment>
<evidence type="ECO:0000256" key="1">
    <source>
        <dbReference type="ARBA" id="ARBA00009179"/>
    </source>
</evidence>
<dbReference type="InterPro" id="IPR040573">
    <property type="entry name" value="TSP_N"/>
</dbReference>
<dbReference type="Gene3D" id="3.30.750.44">
    <property type="match status" value="1"/>
</dbReference>
<dbReference type="InterPro" id="IPR005151">
    <property type="entry name" value="Tail-specific_protease"/>
</dbReference>
<dbReference type="GO" id="GO:0006508">
    <property type="term" value="P:proteolysis"/>
    <property type="evidence" value="ECO:0007669"/>
    <property type="project" value="UniProtKB-KW"/>
</dbReference>
<reference evidence="6" key="1">
    <citation type="submission" date="2018-05" db="EMBL/GenBank/DDBJ databases">
        <authorList>
            <person name="Lanie J.A."/>
            <person name="Ng W.-L."/>
            <person name="Kazmierczak K.M."/>
            <person name="Andrzejewski T.M."/>
            <person name="Davidsen T.M."/>
            <person name="Wayne K.J."/>
            <person name="Tettelin H."/>
            <person name="Glass J.I."/>
            <person name="Rusch D."/>
            <person name="Podicherti R."/>
            <person name="Tsui H.-C.T."/>
            <person name="Winkler M.E."/>
        </authorList>
    </citation>
    <scope>NUCLEOTIDE SEQUENCE</scope>
</reference>
<evidence type="ECO:0000256" key="3">
    <source>
        <dbReference type="ARBA" id="ARBA00022801"/>
    </source>
</evidence>
<organism evidence="6">
    <name type="scientific">marine metagenome</name>
    <dbReference type="NCBI Taxonomy" id="408172"/>
    <lineage>
        <taxon>unclassified sequences</taxon>
        <taxon>metagenomes</taxon>
        <taxon>ecological metagenomes</taxon>
    </lineage>
</organism>
<dbReference type="AlphaFoldDB" id="A0A381V5V9"/>
<evidence type="ECO:0000256" key="2">
    <source>
        <dbReference type="ARBA" id="ARBA00022670"/>
    </source>
</evidence>
<dbReference type="InterPro" id="IPR004447">
    <property type="entry name" value="Peptidase_S41A"/>
</dbReference>
<accession>A0A381V5V9</accession>
<dbReference type="SUPFAM" id="SSF52096">
    <property type="entry name" value="ClpP/crotonase"/>
    <property type="match status" value="1"/>
</dbReference>
<evidence type="ECO:0000256" key="4">
    <source>
        <dbReference type="ARBA" id="ARBA00022825"/>
    </source>
</evidence>
<dbReference type="GO" id="GO:0030288">
    <property type="term" value="C:outer membrane-bounded periplasmic space"/>
    <property type="evidence" value="ECO:0007669"/>
    <property type="project" value="TreeGrafter"/>
</dbReference>
<dbReference type="NCBIfam" id="TIGR00225">
    <property type="entry name" value="prc"/>
    <property type="match status" value="1"/>
</dbReference>
<dbReference type="SMART" id="SM00245">
    <property type="entry name" value="TSPc"/>
    <property type="match status" value="1"/>
</dbReference>
<dbReference type="PROSITE" id="PS50106">
    <property type="entry name" value="PDZ"/>
    <property type="match status" value="1"/>
</dbReference>
<dbReference type="CDD" id="cd06782">
    <property type="entry name" value="cpPDZ_CPP-like"/>
    <property type="match status" value="1"/>
</dbReference>
<keyword evidence="3" id="KW-0378">Hydrolase</keyword>
<dbReference type="InterPro" id="IPR029045">
    <property type="entry name" value="ClpP/crotonase-like_dom_sf"/>
</dbReference>
<dbReference type="Gene3D" id="3.90.226.10">
    <property type="entry name" value="2-enoyl-CoA Hydratase, Chain A, domain 1"/>
    <property type="match status" value="1"/>
</dbReference>
<dbReference type="GO" id="GO:0004175">
    <property type="term" value="F:endopeptidase activity"/>
    <property type="evidence" value="ECO:0007669"/>
    <property type="project" value="TreeGrafter"/>
</dbReference>
<dbReference type="FunFam" id="3.90.226.10:FF:000090">
    <property type="entry name" value="Tail-specific protease"/>
    <property type="match status" value="1"/>
</dbReference>
<dbReference type="Pfam" id="PF11818">
    <property type="entry name" value="DUF3340"/>
    <property type="match status" value="1"/>
</dbReference>
<gene>
    <name evidence="6" type="ORF">METZ01_LOCUS88448</name>
</gene>
<evidence type="ECO:0000259" key="5">
    <source>
        <dbReference type="PROSITE" id="PS50106"/>
    </source>
</evidence>
<sequence length="691" mass="79022">MMKRIKILSSTLFVIGLSFLPLIYSEETSLVYSQEHLDLYLEVINILEEDHYIKKDFASMKQETLALYIDRIDPNKEIFLYSETENFLKGLGASATNEVEGSLDLAFRIFNLFQTRYIGKHEFQINLLEKIELLDLKQNKKILKDRSESKWLRTNQQLKSLWRNLLINEVIKLRLRGNDLEETKNKLTKRLRNNFNYFKQTRNSDVFDIFINSVTSMYGPHTVYMSPKRSEDFDIDMSLSLEGIGALLSSDGMYTTIASLVPGGPAEDSKKLKPKDKIVGVGQENSKEITDVIGWRIDDVVDLIRGPKNTIVKLEIIPSTSLDESETKVVEITRNLVKLEDQAAEKKVLDIPRKDRNFKIGVIELPAFYMDFDAFKRREYDYKSSSKDVKELIKSLKKENIDGLILDLRNNGGGSLFEANSLAKIFLGAGTTVQVKTSAGNIHSLGKRRGFQLYNGPLVVLVNKFSASASEILAGAIQDYQRGLVIGTDTFGKGTVQKVENVKIGQIKYTESKFYRVSGGSTQNKGVSPDIYLPSPIDYEEIGESKLLRALNYDKVTKVRFKNFDRIGSSKEALIKRNKKRIMLSPIFKSLEKKKELMEEQEKDLWLQLDIETRGKKKNDLENRFLVLENNLREELGLETYLTYQDFLDREEDPEDLNVESEILLESAHILSDYIEQSYNPIIASLESSGL</sequence>
<keyword evidence="4" id="KW-0720">Serine protease</keyword>
<keyword evidence="2" id="KW-0645">Protease</keyword>
<dbReference type="PANTHER" id="PTHR32060">
    <property type="entry name" value="TAIL-SPECIFIC PROTEASE"/>
    <property type="match status" value="1"/>
</dbReference>
<dbReference type="PANTHER" id="PTHR32060:SF22">
    <property type="entry name" value="CARBOXYL-TERMINAL-PROCESSING PEPTIDASE 3, CHLOROPLASTIC"/>
    <property type="match status" value="1"/>
</dbReference>
<dbReference type="Pfam" id="PF03572">
    <property type="entry name" value="Peptidase_S41"/>
    <property type="match status" value="1"/>
</dbReference>
<dbReference type="CDD" id="cd07560">
    <property type="entry name" value="Peptidase_S41_CPP"/>
    <property type="match status" value="1"/>
</dbReference>
<protein>
    <recommendedName>
        <fullName evidence="5">PDZ domain-containing protein</fullName>
    </recommendedName>
</protein>
<dbReference type="Gene3D" id="2.30.42.10">
    <property type="match status" value="1"/>
</dbReference>
<evidence type="ECO:0000313" key="6">
    <source>
        <dbReference type="EMBL" id="SVA35594.1"/>
    </source>
</evidence>
<dbReference type="Pfam" id="PF00595">
    <property type="entry name" value="PDZ"/>
    <property type="match status" value="1"/>
</dbReference>
<dbReference type="InterPro" id="IPR020992">
    <property type="entry name" value="Tail_Prtase_C"/>
</dbReference>
<feature type="domain" description="PDZ" evidence="5">
    <location>
        <begin position="234"/>
        <end position="311"/>
    </location>
</feature>
<dbReference type="InterPro" id="IPR036034">
    <property type="entry name" value="PDZ_sf"/>
</dbReference>
<dbReference type="SMART" id="SM00228">
    <property type="entry name" value="PDZ"/>
    <property type="match status" value="1"/>
</dbReference>
<dbReference type="Pfam" id="PF17804">
    <property type="entry name" value="TSP_NTD"/>
    <property type="match status" value="1"/>
</dbReference>
<dbReference type="InterPro" id="IPR001478">
    <property type="entry name" value="PDZ"/>
</dbReference>
<name>A0A381V5V9_9ZZZZ</name>
<dbReference type="GO" id="GO:0008236">
    <property type="term" value="F:serine-type peptidase activity"/>
    <property type="evidence" value="ECO:0007669"/>
    <property type="project" value="UniProtKB-KW"/>
</dbReference>
<dbReference type="EMBL" id="UINC01007901">
    <property type="protein sequence ID" value="SVA35594.1"/>
    <property type="molecule type" value="Genomic_DNA"/>
</dbReference>
<dbReference type="GO" id="GO:0007165">
    <property type="term" value="P:signal transduction"/>
    <property type="evidence" value="ECO:0007669"/>
    <property type="project" value="TreeGrafter"/>
</dbReference>